<dbReference type="OrthoDB" id="2985014at2759"/>
<sequence>MGISNSIGSTSRFLAPIITSYVVDDSHLKREGDTRFVISMVIGVLALAFYIVFAGGELQTWAWGSSNEYEPVLNNPISSPNANESSVLDENNTE</sequence>
<evidence type="ECO:0000313" key="3">
    <source>
        <dbReference type="EMBL" id="CAF1679335.1"/>
    </source>
</evidence>
<dbReference type="EMBL" id="CAJNOW010020437">
    <property type="protein sequence ID" value="CAF1679335.1"/>
    <property type="molecule type" value="Genomic_DNA"/>
</dbReference>
<comment type="caution">
    <text evidence="3">The sequence shown here is derived from an EMBL/GenBank/DDBJ whole genome shotgun (WGS) entry which is preliminary data.</text>
</comment>
<accession>A0A816GTH7</accession>
<proteinExistence type="predicted"/>
<dbReference type="Proteomes" id="UP000663834">
    <property type="component" value="Unassembled WGS sequence"/>
</dbReference>
<feature type="compositionally biased region" description="Polar residues" evidence="1">
    <location>
        <begin position="75"/>
        <end position="94"/>
    </location>
</feature>
<evidence type="ECO:0000256" key="1">
    <source>
        <dbReference type="SAM" id="MobiDB-lite"/>
    </source>
</evidence>
<keyword evidence="2" id="KW-1133">Transmembrane helix</keyword>
<reference evidence="3" key="1">
    <citation type="submission" date="2021-02" db="EMBL/GenBank/DDBJ databases">
        <authorList>
            <person name="Nowell W R."/>
        </authorList>
    </citation>
    <scope>NUCLEOTIDE SEQUENCE</scope>
</reference>
<feature type="region of interest" description="Disordered" evidence="1">
    <location>
        <begin position="74"/>
        <end position="94"/>
    </location>
</feature>
<keyword evidence="2" id="KW-0812">Transmembrane</keyword>
<feature type="transmembrane region" description="Helical" evidence="2">
    <location>
        <begin position="36"/>
        <end position="56"/>
    </location>
</feature>
<protein>
    <submittedName>
        <fullName evidence="3">Uncharacterized protein</fullName>
    </submittedName>
</protein>
<gene>
    <name evidence="3" type="ORF">KQP761_LOCUS36162</name>
</gene>
<evidence type="ECO:0000256" key="2">
    <source>
        <dbReference type="SAM" id="Phobius"/>
    </source>
</evidence>
<evidence type="ECO:0000313" key="4">
    <source>
        <dbReference type="Proteomes" id="UP000663834"/>
    </source>
</evidence>
<keyword evidence="2" id="KW-0472">Membrane</keyword>
<dbReference type="AlphaFoldDB" id="A0A816GTH7"/>
<name>A0A816GTH7_9BILA</name>
<organism evidence="3 4">
    <name type="scientific">Rotaria magnacalcarata</name>
    <dbReference type="NCBI Taxonomy" id="392030"/>
    <lineage>
        <taxon>Eukaryota</taxon>
        <taxon>Metazoa</taxon>
        <taxon>Spiralia</taxon>
        <taxon>Gnathifera</taxon>
        <taxon>Rotifera</taxon>
        <taxon>Eurotatoria</taxon>
        <taxon>Bdelloidea</taxon>
        <taxon>Philodinida</taxon>
        <taxon>Philodinidae</taxon>
        <taxon>Rotaria</taxon>
    </lineage>
</organism>